<dbReference type="SMART" id="SM00667">
    <property type="entry name" value="LisH"/>
    <property type="match status" value="1"/>
</dbReference>
<organism evidence="4 5">
    <name type="scientific">Octopus sinensis</name>
    <name type="common">East Asian common octopus</name>
    <dbReference type="NCBI Taxonomy" id="2607531"/>
    <lineage>
        <taxon>Eukaryota</taxon>
        <taxon>Metazoa</taxon>
        <taxon>Spiralia</taxon>
        <taxon>Lophotrochozoa</taxon>
        <taxon>Mollusca</taxon>
        <taxon>Cephalopoda</taxon>
        <taxon>Coleoidea</taxon>
        <taxon>Octopodiformes</taxon>
        <taxon>Octopoda</taxon>
        <taxon>Incirrata</taxon>
        <taxon>Octopodidae</taxon>
        <taxon>Octopus</taxon>
    </lineage>
</organism>
<dbReference type="Gene3D" id="1.25.10.10">
    <property type="entry name" value="Leucine-rich Repeat Variant"/>
    <property type="match status" value="2"/>
</dbReference>
<dbReference type="SUPFAM" id="SSF48371">
    <property type="entry name" value="ARM repeat"/>
    <property type="match status" value="1"/>
</dbReference>
<name>A0A7E6ES19_9MOLL</name>
<dbReference type="AlphaFoldDB" id="A0A7E6ES19"/>
<evidence type="ECO:0000313" key="5">
    <source>
        <dbReference type="RefSeq" id="XP_036358461.1"/>
    </source>
</evidence>
<dbReference type="InterPro" id="IPR040362">
    <property type="entry name" value="RELCH"/>
</dbReference>
<gene>
    <name evidence="5" type="primary">LOC115210333</name>
</gene>
<dbReference type="InterPro" id="IPR016024">
    <property type="entry name" value="ARM-type_fold"/>
</dbReference>
<dbReference type="GO" id="GO:0055037">
    <property type="term" value="C:recycling endosome"/>
    <property type="evidence" value="ECO:0007669"/>
    <property type="project" value="TreeGrafter"/>
</dbReference>
<feature type="region of interest" description="Disordered" evidence="3">
    <location>
        <begin position="1"/>
        <end position="35"/>
    </location>
</feature>
<dbReference type="PANTHER" id="PTHR32059:SF0">
    <property type="entry name" value="RAB11-BINDING PROTEIN RELCH"/>
    <property type="match status" value="1"/>
</dbReference>
<feature type="region of interest" description="Disordered" evidence="3">
    <location>
        <begin position="300"/>
        <end position="327"/>
    </location>
</feature>
<feature type="region of interest" description="Disordered" evidence="3">
    <location>
        <begin position="1070"/>
        <end position="1092"/>
    </location>
</feature>
<feature type="compositionally biased region" description="Polar residues" evidence="3">
    <location>
        <begin position="300"/>
        <end position="319"/>
    </location>
</feature>
<feature type="compositionally biased region" description="Acidic residues" evidence="3">
    <location>
        <begin position="11"/>
        <end position="22"/>
    </location>
</feature>
<evidence type="ECO:0000313" key="4">
    <source>
        <dbReference type="Proteomes" id="UP000515154"/>
    </source>
</evidence>
<keyword evidence="4" id="KW-1185">Reference proteome</keyword>
<evidence type="ECO:0000256" key="2">
    <source>
        <dbReference type="SAM" id="Coils"/>
    </source>
</evidence>
<dbReference type="PROSITE" id="PS50077">
    <property type="entry name" value="HEAT_REPEAT"/>
    <property type="match status" value="1"/>
</dbReference>
<dbReference type="Proteomes" id="UP000515154">
    <property type="component" value="Linkage group LG4"/>
</dbReference>
<proteinExistence type="predicted"/>
<dbReference type="GO" id="GO:0032367">
    <property type="term" value="P:intracellular cholesterol transport"/>
    <property type="evidence" value="ECO:0007669"/>
    <property type="project" value="InterPro"/>
</dbReference>
<dbReference type="PROSITE" id="PS50896">
    <property type="entry name" value="LISH"/>
    <property type="match status" value="1"/>
</dbReference>
<sequence>MADGSNSNPFVEDDGDFIENELEEKASEKSPSSDCTDISWDNIAVKLLRDNFVLTALELHTELVESGRELPRLRDYFSNPGNFERTKVETSSPTLQRTSSVHTLDSLDFARYSDDGERQVDERMAVLEFELRKAHETIKGLRATLTKETELASPEQGREGLIPGGKEEIIKLLEKKALNFLVNEYLLLSNYKLTSVTFSEENGDQDFEDWDDVGLNIPKPPSLLYLFRDYGTRAFPSIETYDVGCYVNLENEHLIDLQTKWKSKKDNLESKIFQLENEIIEINKQKDELILQLNEWRQNASSPENTSIPNHSRQLSCENSHPDPANIENAVNTVLDGMSDQGYYEQQHLNPNEDERTIPPSFEKALLETTLNLIKDHRIVSEVSKISDSNSETIILMLARCLPHIVPHVLLARREELIPLILCTTVLHPDVKERDKLLNILFNLIKKPNDDQRQMILRGCVAFAKHVGPARLENELLPQCWEQISHKYPERRLLVAEACGALASYLPNEIRSSLVLSMLQQMLTEDKDEAVREAVVKSLGILFSFICDTDKYGQGFELLKISLNDDSEKVCCAARQVFLPSFALWAVHLHKLEYELLHSFLRELEDLVKAKGLLIEATSLENQSALAVQKSNSSITLPIHEGKFASLVSTLEELVPFLFISVIRTGPYIEKISHNNEEVPEIDVFRFPKPSSDLTDLRVIFGNVNQLSAYIEQYEEHISQEWFEPWEQFNWVVKNLIPRLQEVVSGVGLTIPVLISILSKYFYRICRTFGRTFVDKMVKPKFQDLLVIPEGVDNRVTIGQTALTTCIVPVYAAGVLCSFNSDDDHNQLFRFLQDVVTTLAICQAPLDSIQAAFQELSACTSNHEILLGVLWEAVVHKLALVRVAAARLFELLIQGVSETLISTRVVPGLVTLANDPEVSVRIATIPGFGTILENVTLREMLDRVYMQLQTFLDDPVYRDQHTVQMEIIRTFARVGPNAEPRFRDEFVLPRLAAMALANNSLTNEIKKTDVALQLFEAYSAMSCCFINDQLVQEAMLPGLRYLRQDLSQLAPEREEVMSSMIKEYEAKLDASKSLERSPSQSVSPTPGGNTEDVRARVMSKIKDTTSKAHIPNIFMRKK</sequence>
<dbReference type="InterPro" id="IPR006594">
    <property type="entry name" value="LisH"/>
</dbReference>
<dbReference type="InterPro" id="IPR011989">
    <property type="entry name" value="ARM-like"/>
</dbReference>
<accession>A0A7E6ES19</accession>
<protein>
    <submittedName>
        <fullName evidence="5">RAB11-binding protein RELCH homolog isoform X1</fullName>
    </submittedName>
</protein>
<dbReference type="PANTHER" id="PTHR32059">
    <property type="entry name" value="RAB11-BINDING PROTEIN RELCH"/>
    <property type="match status" value="1"/>
</dbReference>
<evidence type="ECO:0000256" key="3">
    <source>
        <dbReference type="SAM" id="MobiDB-lite"/>
    </source>
</evidence>
<dbReference type="GO" id="GO:0005802">
    <property type="term" value="C:trans-Golgi network"/>
    <property type="evidence" value="ECO:0007669"/>
    <property type="project" value="InterPro"/>
</dbReference>
<dbReference type="RefSeq" id="XP_036358461.1">
    <property type="nucleotide sequence ID" value="XM_036502568.1"/>
</dbReference>
<reference evidence="5" key="1">
    <citation type="submission" date="2025-08" db="UniProtKB">
        <authorList>
            <consortium name="RefSeq"/>
        </authorList>
    </citation>
    <scope>IDENTIFICATION</scope>
</reference>
<feature type="coiled-coil region" evidence="2">
    <location>
        <begin position="258"/>
        <end position="299"/>
    </location>
</feature>
<keyword evidence="2" id="KW-0175">Coiled coil</keyword>
<dbReference type="InterPro" id="IPR021133">
    <property type="entry name" value="HEAT_type_2"/>
</dbReference>
<feature type="repeat" description="HEAT" evidence="1">
    <location>
        <begin position="905"/>
        <end position="943"/>
    </location>
</feature>
<feature type="compositionally biased region" description="Polar residues" evidence="3">
    <location>
        <begin position="1076"/>
        <end position="1088"/>
    </location>
</feature>
<evidence type="ECO:0000256" key="1">
    <source>
        <dbReference type="PROSITE-ProRule" id="PRU00103"/>
    </source>
</evidence>